<reference evidence="1" key="1">
    <citation type="submission" date="2014-09" db="EMBL/GenBank/DDBJ databases">
        <authorList>
            <person name="Magalhaes I.L.F."/>
            <person name="Oliveira U."/>
            <person name="Santos F.R."/>
            <person name="Vidigal T.H.D.A."/>
            <person name="Brescovit A.D."/>
            <person name="Santos A.J."/>
        </authorList>
    </citation>
    <scope>NUCLEOTIDE SEQUENCE</scope>
    <source>
        <tissue evidence="1">Shoot tissue taken approximately 20 cm above the soil surface</tissue>
    </source>
</reference>
<dbReference type="AlphaFoldDB" id="A0A0A9A214"/>
<organism evidence="1">
    <name type="scientific">Arundo donax</name>
    <name type="common">Giant reed</name>
    <name type="synonym">Donax arundinaceus</name>
    <dbReference type="NCBI Taxonomy" id="35708"/>
    <lineage>
        <taxon>Eukaryota</taxon>
        <taxon>Viridiplantae</taxon>
        <taxon>Streptophyta</taxon>
        <taxon>Embryophyta</taxon>
        <taxon>Tracheophyta</taxon>
        <taxon>Spermatophyta</taxon>
        <taxon>Magnoliopsida</taxon>
        <taxon>Liliopsida</taxon>
        <taxon>Poales</taxon>
        <taxon>Poaceae</taxon>
        <taxon>PACMAD clade</taxon>
        <taxon>Arundinoideae</taxon>
        <taxon>Arundineae</taxon>
        <taxon>Arundo</taxon>
    </lineage>
</organism>
<name>A0A0A9A214_ARUDO</name>
<protein>
    <submittedName>
        <fullName evidence="1">Uncharacterized protein</fullName>
    </submittedName>
</protein>
<evidence type="ECO:0000313" key="1">
    <source>
        <dbReference type="EMBL" id="JAD43055.1"/>
    </source>
</evidence>
<proteinExistence type="predicted"/>
<reference evidence="1" key="2">
    <citation type="journal article" date="2015" name="Data Brief">
        <title>Shoot transcriptome of the giant reed, Arundo donax.</title>
        <authorList>
            <person name="Barrero R.A."/>
            <person name="Guerrero F.D."/>
            <person name="Moolhuijzen P."/>
            <person name="Goolsby J.A."/>
            <person name="Tidwell J."/>
            <person name="Bellgard S.E."/>
            <person name="Bellgard M.I."/>
        </authorList>
    </citation>
    <scope>NUCLEOTIDE SEQUENCE</scope>
    <source>
        <tissue evidence="1">Shoot tissue taken approximately 20 cm above the soil surface</tissue>
    </source>
</reference>
<accession>A0A0A9A214</accession>
<dbReference type="EMBL" id="GBRH01254840">
    <property type="protein sequence ID" value="JAD43055.1"/>
    <property type="molecule type" value="Transcribed_RNA"/>
</dbReference>
<sequence length="19" mass="2318">MWRKCKGFYLLVMMILPST</sequence>